<sequence>MSSMAVSVMPAADTLARTLLAARGAEWGDWSVEALQETAGRLGWETRRDEDGRLVIETGIPGLLCRGDPGEHAEGAPCVRLTAPLPVRVDPPPPTPGLHGPVVPGQYAYGGGGIGAWGTVPYVRDRGRELDAAHTRLGAALTATLGPAPWRGGPAAWLRWRSRRITLRLSRDDANEALVMELFPTRAGEAFERRGFESAQSLAALPYIWCVSRPDMSLAELFLPFGPDPRDWADFRDALPRVLTSLVVDMPLVGWVEPVLLVLGDVAEPAHTAEIRVGQDRLELGNMPGNGRQVWLRPGAEHAVAAAESILEAFAHWDIDGVRRLRTRAWTSGGYVDLPGIGVRPEGTHPDDA</sequence>
<reference evidence="1 2" key="1">
    <citation type="submission" date="2017-03" db="EMBL/GenBank/DDBJ databases">
        <title>Draft genome sequence of Streptomyces scabrisporus NF3, endophyte isolated from Amphipterygium adstringens.</title>
        <authorList>
            <person name="Vazquez M."/>
            <person name="Ceapa C.D."/>
            <person name="Rodriguez Luna D."/>
            <person name="Sanchez Esquivel S."/>
        </authorList>
    </citation>
    <scope>NUCLEOTIDE SEQUENCE [LARGE SCALE GENOMIC DNA]</scope>
    <source>
        <strain evidence="1 2">NF3</strain>
    </source>
</reference>
<evidence type="ECO:0000313" key="1">
    <source>
        <dbReference type="EMBL" id="OPC80658.1"/>
    </source>
</evidence>
<dbReference type="Proteomes" id="UP000190037">
    <property type="component" value="Unassembled WGS sequence"/>
</dbReference>
<dbReference type="EMBL" id="MWQN01000001">
    <property type="protein sequence ID" value="OPC80658.1"/>
    <property type="molecule type" value="Genomic_DNA"/>
</dbReference>
<comment type="caution">
    <text evidence="1">The sequence shown here is derived from an EMBL/GenBank/DDBJ whole genome shotgun (WGS) entry which is preliminary data.</text>
</comment>
<proteinExistence type="predicted"/>
<dbReference type="AlphaFoldDB" id="A0A1T3NV32"/>
<gene>
    <name evidence="1" type="ORF">B4N89_06530</name>
</gene>
<accession>A0A1T3NV32</accession>
<keyword evidence="2" id="KW-1185">Reference proteome</keyword>
<name>A0A1T3NV32_9ACTN</name>
<evidence type="ECO:0000313" key="2">
    <source>
        <dbReference type="Proteomes" id="UP000190037"/>
    </source>
</evidence>
<organism evidence="1 2">
    <name type="scientific">Embleya scabrispora</name>
    <dbReference type="NCBI Taxonomy" id="159449"/>
    <lineage>
        <taxon>Bacteria</taxon>
        <taxon>Bacillati</taxon>
        <taxon>Actinomycetota</taxon>
        <taxon>Actinomycetes</taxon>
        <taxon>Kitasatosporales</taxon>
        <taxon>Streptomycetaceae</taxon>
        <taxon>Embleya</taxon>
    </lineage>
</organism>
<protein>
    <submittedName>
        <fullName evidence="1">Uncharacterized protein</fullName>
    </submittedName>
</protein>